<feature type="compositionally biased region" description="Basic and acidic residues" evidence="1">
    <location>
        <begin position="328"/>
        <end position="344"/>
    </location>
</feature>
<feature type="region of interest" description="Disordered" evidence="1">
    <location>
        <begin position="326"/>
        <end position="372"/>
    </location>
</feature>
<feature type="compositionally biased region" description="Basic and acidic residues" evidence="1">
    <location>
        <begin position="275"/>
        <end position="288"/>
    </location>
</feature>
<feature type="compositionally biased region" description="Polar residues" evidence="1">
    <location>
        <begin position="659"/>
        <end position="674"/>
    </location>
</feature>
<dbReference type="AlphaFoldDB" id="A0AAV1RE55"/>
<dbReference type="EMBL" id="CAWUPB010000913">
    <property type="protein sequence ID" value="CAK7332185.1"/>
    <property type="molecule type" value="Genomic_DNA"/>
</dbReference>
<feature type="compositionally biased region" description="Basic and acidic residues" evidence="1">
    <location>
        <begin position="649"/>
        <end position="658"/>
    </location>
</feature>
<evidence type="ECO:0000313" key="3">
    <source>
        <dbReference type="Proteomes" id="UP001314170"/>
    </source>
</evidence>
<dbReference type="Proteomes" id="UP001314170">
    <property type="component" value="Unassembled WGS sequence"/>
</dbReference>
<feature type="compositionally biased region" description="Polar residues" evidence="1">
    <location>
        <begin position="354"/>
        <end position="365"/>
    </location>
</feature>
<gene>
    <name evidence="2" type="ORF">DCAF_LOCUS8852</name>
</gene>
<name>A0AAV1RE55_9ROSI</name>
<proteinExistence type="predicted"/>
<reference evidence="2 3" key="1">
    <citation type="submission" date="2024-01" db="EMBL/GenBank/DDBJ databases">
        <authorList>
            <person name="Waweru B."/>
        </authorList>
    </citation>
    <scope>NUCLEOTIDE SEQUENCE [LARGE SCALE GENOMIC DNA]</scope>
</reference>
<organism evidence="2 3">
    <name type="scientific">Dovyalis caffra</name>
    <dbReference type="NCBI Taxonomy" id="77055"/>
    <lineage>
        <taxon>Eukaryota</taxon>
        <taxon>Viridiplantae</taxon>
        <taxon>Streptophyta</taxon>
        <taxon>Embryophyta</taxon>
        <taxon>Tracheophyta</taxon>
        <taxon>Spermatophyta</taxon>
        <taxon>Magnoliopsida</taxon>
        <taxon>eudicotyledons</taxon>
        <taxon>Gunneridae</taxon>
        <taxon>Pentapetalae</taxon>
        <taxon>rosids</taxon>
        <taxon>fabids</taxon>
        <taxon>Malpighiales</taxon>
        <taxon>Salicaceae</taxon>
        <taxon>Flacourtieae</taxon>
        <taxon>Dovyalis</taxon>
    </lineage>
</organism>
<feature type="region of interest" description="Disordered" evidence="1">
    <location>
        <begin position="553"/>
        <end position="578"/>
    </location>
</feature>
<feature type="compositionally biased region" description="Basic and acidic residues" evidence="1">
    <location>
        <begin position="553"/>
        <end position="562"/>
    </location>
</feature>
<feature type="compositionally biased region" description="Basic residues" evidence="1">
    <location>
        <begin position="596"/>
        <end position="608"/>
    </location>
</feature>
<evidence type="ECO:0000256" key="1">
    <source>
        <dbReference type="SAM" id="MobiDB-lite"/>
    </source>
</evidence>
<sequence>MEGSHNNGFLPITREVLAKCESEPKALLNSNYLPIGSVQLGQNQKIELPELKKTVDVEITALQESFQKQKRQPLPGNYEGALKYQPESIGISPALQIMDPQQLQVEKHQDFPSFKGHLELSGQEKWSKSCPVAGSSNAHTESQELNLEQQSEHHRTAVEDLHTSVNMEHVELEQQSDVPGLKMSLEKNLSILEDDLTIDTNQVEPKRPPGFKLAVEQLSHEQLQCVVPCGDAKKLDSVVGTLVKDQKLELSIEERPIEVQMTTAEEQIQTKQHTQGKELHPQDQRASKSESVNAGVTYDRQIRNTEMLQDLKQIFVVDESSRLMNQNKKGDCSKLRKIEVELPRRQQRPRGSKASESNQAHSTNANDHDLTLSSIKLDRQQKLDHPINRRPQKQKPTEVEKLSQSVEQEVKHCGNQKYLISLLAPITSGDVQMIENPRQDEPTTAGDFIQTQQQLQQQQQPQNWQLQPQVQCSSQVEQAMDKTMEESLPLQNQNEQNSLLTYQHQGRPIKLKPDVDAAGEILPVDGEDSHEELLSQIEGQRPKANPSTELTVRKLSSDHQTHNEQQPTKRGPGRPPRLTSAALQTFTVTWPPQYQHKQKRQKLNHQQKQKWPNGTGQGRVTRSRAASNAETISQLPPHDETAAAYTTCQEEKPQKHNSDGNNQREGFQNLNEGF</sequence>
<feature type="compositionally biased region" description="Polar residues" evidence="1">
    <location>
        <begin position="609"/>
        <end position="634"/>
    </location>
</feature>
<accession>A0AAV1RE55</accession>
<feature type="region of interest" description="Disordered" evidence="1">
    <location>
        <begin position="267"/>
        <end position="295"/>
    </location>
</feature>
<evidence type="ECO:0000313" key="2">
    <source>
        <dbReference type="EMBL" id="CAK7332185.1"/>
    </source>
</evidence>
<keyword evidence="3" id="KW-1185">Reference proteome</keyword>
<comment type="caution">
    <text evidence="2">The sequence shown here is derived from an EMBL/GenBank/DDBJ whole genome shotgun (WGS) entry which is preliminary data.</text>
</comment>
<protein>
    <submittedName>
        <fullName evidence="2">Uncharacterized protein</fullName>
    </submittedName>
</protein>
<feature type="region of interest" description="Disordered" evidence="1">
    <location>
        <begin position="593"/>
        <end position="674"/>
    </location>
</feature>